<reference evidence="1" key="1">
    <citation type="journal article" date="2021" name="PeerJ">
        <title>Extensive microbial diversity within the chicken gut microbiome revealed by metagenomics and culture.</title>
        <authorList>
            <person name="Gilroy R."/>
            <person name="Ravi A."/>
            <person name="Getino M."/>
            <person name="Pursley I."/>
            <person name="Horton D.L."/>
            <person name="Alikhan N.F."/>
            <person name="Baker D."/>
            <person name="Gharbi K."/>
            <person name="Hall N."/>
            <person name="Watson M."/>
            <person name="Adriaenssens E.M."/>
            <person name="Foster-Nyarko E."/>
            <person name="Jarju S."/>
            <person name="Secka A."/>
            <person name="Antonio M."/>
            <person name="Oren A."/>
            <person name="Chaudhuri R.R."/>
            <person name="La Ragione R."/>
            <person name="Hildebrand F."/>
            <person name="Pallen M.J."/>
        </authorList>
    </citation>
    <scope>NUCLEOTIDE SEQUENCE</scope>
    <source>
        <strain evidence="1">Gambia16-930</strain>
    </source>
</reference>
<dbReference type="AlphaFoldDB" id="A0A9D1UH09"/>
<dbReference type="PANTHER" id="PTHR32114">
    <property type="entry name" value="ABC TRANSPORTER ABCH.3"/>
    <property type="match status" value="1"/>
</dbReference>
<dbReference type="Proteomes" id="UP000824267">
    <property type="component" value="Unassembled WGS sequence"/>
</dbReference>
<feature type="non-terminal residue" evidence="1">
    <location>
        <position position="1"/>
    </location>
</feature>
<name>A0A9D1UH09_9BACT</name>
<organism evidence="1 2">
    <name type="scientific">Candidatus Onthomorpha intestinigallinarum</name>
    <dbReference type="NCBI Taxonomy" id="2840880"/>
    <lineage>
        <taxon>Bacteria</taxon>
        <taxon>Pseudomonadati</taxon>
        <taxon>Bacteroidota</taxon>
        <taxon>Bacteroidia</taxon>
        <taxon>Bacteroidales</taxon>
        <taxon>Candidatus Onthomorpha</taxon>
    </lineage>
</organism>
<accession>A0A9D1UH09</accession>
<dbReference type="Pfam" id="PF13558">
    <property type="entry name" value="SbcC_Walker_B"/>
    <property type="match status" value="1"/>
</dbReference>
<dbReference type="EMBL" id="DXGG01000142">
    <property type="protein sequence ID" value="HIW87522.1"/>
    <property type="molecule type" value="Genomic_DNA"/>
</dbReference>
<gene>
    <name evidence="1" type="ORF">IAC47_04520</name>
</gene>
<dbReference type="InterPro" id="IPR027417">
    <property type="entry name" value="P-loop_NTPase"/>
</dbReference>
<evidence type="ECO:0000313" key="1">
    <source>
        <dbReference type="EMBL" id="HIW87522.1"/>
    </source>
</evidence>
<reference evidence="1" key="2">
    <citation type="submission" date="2021-04" db="EMBL/GenBank/DDBJ databases">
        <authorList>
            <person name="Gilroy R."/>
        </authorList>
    </citation>
    <scope>NUCLEOTIDE SEQUENCE</scope>
    <source>
        <strain evidence="1">Gambia16-930</strain>
    </source>
</reference>
<dbReference type="SUPFAM" id="SSF52540">
    <property type="entry name" value="P-loop containing nucleoside triphosphate hydrolases"/>
    <property type="match status" value="1"/>
</dbReference>
<evidence type="ECO:0008006" key="3">
    <source>
        <dbReference type="Google" id="ProtNLM"/>
    </source>
</evidence>
<dbReference type="Gene3D" id="3.40.50.300">
    <property type="entry name" value="P-loop containing nucleotide triphosphate hydrolases"/>
    <property type="match status" value="1"/>
</dbReference>
<dbReference type="PANTHER" id="PTHR32114:SF2">
    <property type="entry name" value="ABC TRANSPORTER ABCH.3"/>
    <property type="match status" value="1"/>
</dbReference>
<sequence>ELDRLNRRASGLSSLETMFSGKRFVQFVASVYMDQLCSKTNERLRIITRNNFEIAYSDNDFVVMDYLNEGRKRPVSTLSGGQLFQISLCMALALVDTIHVSGNNNQNFFFIDEGFGTQDSDSLDLIFQSLKALRGQDKTVGLISHNEAMKEKIPAYISTCLDPVRGSIVS</sequence>
<protein>
    <recommendedName>
        <fullName evidence="3">Exonuclease SbcC</fullName>
    </recommendedName>
</protein>
<comment type="caution">
    <text evidence="1">The sequence shown here is derived from an EMBL/GenBank/DDBJ whole genome shotgun (WGS) entry which is preliminary data.</text>
</comment>
<proteinExistence type="predicted"/>
<evidence type="ECO:0000313" key="2">
    <source>
        <dbReference type="Proteomes" id="UP000824267"/>
    </source>
</evidence>